<feature type="transmembrane region" description="Helical" evidence="1">
    <location>
        <begin position="12"/>
        <end position="29"/>
    </location>
</feature>
<accession>H6L9R7</accession>
<dbReference type="AlphaFoldDB" id="H6L9R7"/>
<evidence type="ECO:0000313" key="3">
    <source>
        <dbReference type="Proteomes" id="UP000007519"/>
    </source>
</evidence>
<sequence length="51" mass="6131">MLDSSSVRLNKRFFISIYLIIQYLIFWGCPFRWVETQRKAVSLCELMQNEG</sequence>
<proteinExistence type="predicted"/>
<keyword evidence="1" id="KW-1133">Transmembrane helix</keyword>
<dbReference type="HOGENOM" id="CLU_3103665_0_0_10"/>
<protein>
    <submittedName>
        <fullName evidence="2">Uncharacterized protein</fullName>
    </submittedName>
</protein>
<dbReference type="Proteomes" id="UP000007519">
    <property type="component" value="Chromosome"/>
</dbReference>
<keyword evidence="1" id="KW-0472">Membrane</keyword>
<keyword evidence="3" id="KW-1185">Reference proteome</keyword>
<dbReference type="KEGG" id="sgn:SGRA_0506"/>
<name>H6L9R7_SAPGL</name>
<dbReference type="STRING" id="984262.SGRA_0506"/>
<keyword evidence="1" id="KW-0812">Transmembrane</keyword>
<reference evidence="2 3" key="1">
    <citation type="journal article" date="2012" name="Stand. Genomic Sci.">
        <title>Complete genome sequencing and analysis of Saprospira grandis str. Lewin, a predatory marine bacterium.</title>
        <authorList>
            <person name="Saw J.H."/>
            <person name="Yuryev A."/>
            <person name="Kanbe M."/>
            <person name="Hou S."/>
            <person name="Young A.G."/>
            <person name="Aizawa S."/>
            <person name="Alam M."/>
        </authorList>
    </citation>
    <scope>NUCLEOTIDE SEQUENCE [LARGE SCALE GENOMIC DNA]</scope>
    <source>
        <strain evidence="2 3">Lewin</strain>
    </source>
</reference>
<evidence type="ECO:0000313" key="2">
    <source>
        <dbReference type="EMBL" id="AFC23245.1"/>
    </source>
</evidence>
<evidence type="ECO:0000256" key="1">
    <source>
        <dbReference type="SAM" id="Phobius"/>
    </source>
</evidence>
<organism evidence="2 3">
    <name type="scientific">Saprospira grandis (strain Lewin)</name>
    <dbReference type="NCBI Taxonomy" id="984262"/>
    <lineage>
        <taxon>Bacteria</taxon>
        <taxon>Pseudomonadati</taxon>
        <taxon>Bacteroidota</taxon>
        <taxon>Saprospiria</taxon>
        <taxon>Saprospirales</taxon>
        <taxon>Saprospiraceae</taxon>
        <taxon>Saprospira</taxon>
    </lineage>
</organism>
<gene>
    <name evidence="2" type="ordered locus">SGRA_0506</name>
</gene>
<dbReference type="EMBL" id="CP002831">
    <property type="protein sequence ID" value="AFC23245.1"/>
    <property type="molecule type" value="Genomic_DNA"/>
</dbReference>